<dbReference type="Proteomes" id="UP000286806">
    <property type="component" value="Unassembled WGS sequence"/>
</dbReference>
<dbReference type="AlphaFoldDB" id="A0A401JE28"/>
<dbReference type="EMBL" id="BGOW01000014">
    <property type="protein sequence ID" value="GBL45827.1"/>
    <property type="molecule type" value="Genomic_DNA"/>
</dbReference>
<dbReference type="OrthoDB" id="5192220at2"/>
<evidence type="ECO:0000313" key="1">
    <source>
        <dbReference type="EMBL" id="GBL45827.1"/>
    </source>
</evidence>
<proteinExistence type="predicted"/>
<keyword evidence="2" id="KW-1185">Reference proteome</keyword>
<comment type="caution">
    <text evidence="1">The sequence shown here is derived from an EMBL/GenBank/DDBJ whole genome shotgun (WGS) entry which is preliminary data.</text>
</comment>
<sequence>MNLIDIVQACLEHMQLPATRVPNLPVVNLPVEIENGKLNIFIHAHEDAERVFVYARPQDMLVPIERIPAMAEFLTRANYGLPLGNWEIDMNDGEMNFKNSIDVSGGALTEAMVKTLLVFAMECANRYLPGIRAVIDGSDAKTALEAIDGPTKVVIK</sequence>
<name>A0A401JE28_9PROT</name>
<gene>
    <name evidence="1" type="ORF">SFMTTN_1638</name>
</gene>
<organism evidence="1 2">
    <name type="scientific">Sulfuriferula multivorans</name>
    <dbReference type="NCBI Taxonomy" id="1559896"/>
    <lineage>
        <taxon>Bacteria</taxon>
        <taxon>Pseudomonadati</taxon>
        <taxon>Pseudomonadota</taxon>
        <taxon>Betaproteobacteria</taxon>
        <taxon>Nitrosomonadales</taxon>
        <taxon>Sulfuricellaceae</taxon>
        <taxon>Sulfuriferula</taxon>
    </lineage>
</organism>
<reference evidence="1 2" key="1">
    <citation type="journal article" date="2019" name="Front. Microbiol.">
        <title>Genomes of Neutrophilic Sulfur-Oxidizing Chemolithoautotrophs Representing 9 Proteobacterial Species From 8 Genera.</title>
        <authorList>
            <person name="Watanabe T."/>
            <person name="Kojima H."/>
            <person name="Umezawa K."/>
            <person name="Hori C."/>
            <person name="Takasuka T.E."/>
            <person name="Kato Y."/>
            <person name="Fukui M."/>
        </authorList>
    </citation>
    <scope>NUCLEOTIDE SEQUENCE [LARGE SCALE GENOMIC DNA]</scope>
    <source>
        <strain evidence="1 2">TTN</strain>
    </source>
</reference>
<protein>
    <recommendedName>
        <fullName evidence="3">YbjN domain-containing protein</fullName>
    </recommendedName>
</protein>
<accession>A0A401JE28</accession>
<dbReference type="Pfam" id="PF10722">
    <property type="entry name" value="YbjN"/>
    <property type="match status" value="1"/>
</dbReference>
<evidence type="ECO:0000313" key="2">
    <source>
        <dbReference type="Proteomes" id="UP000286806"/>
    </source>
</evidence>
<dbReference type="RefSeq" id="WP_124704621.1">
    <property type="nucleotide sequence ID" value="NZ_BGOW01000014.1"/>
</dbReference>
<evidence type="ECO:0008006" key="3">
    <source>
        <dbReference type="Google" id="ProtNLM"/>
    </source>
</evidence>
<dbReference type="InterPro" id="IPR019660">
    <property type="entry name" value="Put_sensory_transdc_reg_YbjN"/>
</dbReference>